<feature type="domain" description="CCR4-NOT transcription complex subunit 1 CAF1-binding" evidence="10">
    <location>
        <begin position="784"/>
        <end position="1010"/>
    </location>
</feature>
<dbReference type="CDD" id="cd20710">
    <property type="entry name" value="NOT1_connector"/>
    <property type="match status" value="1"/>
</dbReference>
<comment type="subcellular location">
    <subcellularLocation>
        <location evidence="1">Nucleus</location>
    </subcellularLocation>
</comment>
<dbReference type="Pfam" id="PF16415">
    <property type="entry name" value="CNOT1_CAF1_bind"/>
    <property type="match status" value="1"/>
</dbReference>
<feature type="region of interest" description="Disordered" evidence="6">
    <location>
        <begin position="1002"/>
        <end position="1061"/>
    </location>
</feature>
<feature type="compositionally biased region" description="Polar residues" evidence="6">
    <location>
        <begin position="741"/>
        <end position="750"/>
    </location>
</feature>
<feature type="domain" description="CCR4-NOT transcription complex subunit 1" evidence="9">
    <location>
        <begin position="1099"/>
        <end position="1239"/>
    </location>
</feature>
<dbReference type="Pfam" id="PF16418">
    <property type="entry name" value="CNOT1_HEAT"/>
    <property type="match status" value="1"/>
</dbReference>
<name>A0A7S3AB22_9RHOD</name>
<organism evidence="15">
    <name type="scientific">Rhodosorus marinus</name>
    <dbReference type="NCBI Taxonomy" id="101924"/>
    <lineage>
        <taxon>Eukaryota</taxon>
        <taxon>Rhodophyta</taxon>
        <taxon>Stylonematophyceae</taxon>
        <taxon>Stylonematales</taxon>
        <taxon>Stylonemataceae</taxon>
        <taxon>Rhodosorus</taxon>
    </lineage>
</organism>
<feature type="compositionally biased region" description="Polar residues" evidence="6">
    <location>
        <begin position="54"/>
        <end position="63"/>
    </location>
</feature>
<dbReference type="GO" id="GO:0017148">
    <property type="term" value="P:negative regulation of translation"/>
    <property type="evidence" value="ECO:0007669"/>
    <property type="project" value="InterPro"/>
</dbReference>
<dbReference type="InterPro" id="IPR007196">
    <property type="entry name" value="CCR4-Not_Not1_C"/>
</dbReference>
<feature type="compositionally biased region" description="Pro residues" evidence="6">
    <location>
        <begin position="1043"/>
        <end position="1053"/>
    </location>
</feature>
<evidence type="ECO:0000256" key="4">
    <source>
        <dbReference type="ARBA" id="ARBA00023163"/>
    </source>
</evidence>
<dbReference type="Gene3D" id="1.25.40.840">
    <property type="entry name" value="CCR4-NOT transcription complex subunit 1 TTP binding domain"/>
    <property type="match status" value="1"/>
</dbReference>
<evidence type="ECO:0000256" key="6">
    <source>
        <dbReference type="SAM" id="MobiDB-lite"/>
    </source>
</evidence>
<feature type="domain" description="CCR4-NOT transcription complex subunit 1 HEAT repeat" evidence="12">
    <location>
        <begin position="379"/>
        <end position="498"/>
    </location>
</feature>
<feature type="compositionally biased region" description="Basic and acidic residues" evidence="6">
    <location>
        <begin position="39"/>
        <end position="53"/>
    </location>
</feature>
<dbReference type="InterPro" id="IPR055454">
    <property type="entry name" value="CNOT1-like_NOT1_connector"/>
</dbReference>
<evidence type="ECO:0000313" key="15">
    <source>
        <dbReference type="EMBL" id="CAE0064540.1"/>
    </source>
</evidence>
<dbReference type="Pfam" id="PF16417">
    <property type="entry name" value="CNOT1_TTP_bind"/>
    <property type="match status" value="1"/>
</dbReference>
<dbReference type="GO" id="GO:0000289">
    <property type="term" value="P:nuclear-transcribed mRNA poly(A) tail shortening"/>
    <property type="evidence" value="ECO:0007669"/>
    <property type="project" value="UniProtKB-ARBA"/>
</dbReference>
<keyword evidence="3" id="KW-0805">Transcription regulation</keyword>
<keyword evidence="5" id="KW-0539">Nucleus</keyword>
<feature type="region of interest" description="Disordered" evidence="6">
    <location>
        <begin position="741"/>
        <end position="774"/>
    </location>
</feature>
<dbReference type="InterPro" id="IPR032194">
    <property type="entry name" value="CNOT1_HEAT"/>
</dbReference>
<dbReference type="GO" id="GO:0000932">
    <property type="term" value="C:P-body"/>
    <property type="evidence" value="ECO:0007669"/>
    <property type="project" value="TreeGrafter"/>
</dbReference>
<evidence type="ECO:0000259" key="13">
    <source>
        <dbReference type="Pfam" id="PF25097"/>
    </source>
</evidence>
<keyword evidence="2" id="KW-0678">Repressor</keyword>
<dbReference type="Gene3D" id="1.25.40.180">
    <property type="match status" value="1"/>
</dbReference>
<evidence type="ECO:0008006" key="16">
    <source>
        <dbReference type="Google" id="ProtNLM"/>
    </source>
</evidence>
<dbReference type="Gene3D" id="1.25.40.790">
    <property type="match status" value="1"/>
</dbReference>
<feature type="region of interest" description="Disordered" evidence="6">
    <location>
        <begin position="17"/>
        <end position="63"/>
    </location>
</feature>
<evidence type="ECO:0000256" key="7">
    <source>
        <dbReference type="SAM" id="SignalP"/>
    </source>
</evidence>
<evidence type="ECO:0000259" key="10">
    <source>
        <dbReference type="Pfam" id="PF16415"/>
    </source>
</evidence>
<dbReference type="InterPro" id="IPR032193">
    <property type="entry name" value="CNOT1_TTP_bind"/>
</dbReference>
<feature type="domain" description="CCR4-Not complex component Not1 C-terminal" evidence="8">
    <location>
        <begin position="1707"/>
        <end position="2054"/>
    </location>
</feature>
<keyword evidence="7" id="KW-0732">Signal</keyword>
<dbReference type="GO" id="GO:0005634">
    <property type="term" value="C:nucleus"/>
    <property type="evidence" value="ECO:0007669"/>
    <property type="project" value="UniProtKB-SubCell"/>
</dbReference>
<dbReference type="GO" id="GO:0030015">
    <property type="term" value="C:CCR4-NOT core complex"/>
    <property type="evidence" value="ECO:0007669"/>
    <property type="project" value="InterPro"/>
</dbReference>
<gene>
    <name evidence="14" type="ORF">RMAR00112_LOCUS32611</name>
    <name evidence="15" type="ORF">RMAR00112_LOCUS32612</name>
</gene>
<protein>
    <recommendedName>
        <fullName evidence="16">CCR4-NOT transcription complex subunit 1</fullName>
    </recommendedName>
</protein>
<feature type="domain" description="CCR4-NOT transcription complex subunit 1-like NOT1 connector" evidence="13">
    <location>
        <begin position="1361"/>
        <end position="1537"/>
    </location>
</feature>
<dbReference type="InterPro" id="IPR024557">
    <property type="entry name" value="CNOT1_dom_4"/>
</dbReference>
<dbReference type="EMBL" id="HBHW01042246">
    <property type="protein sequence ID" value="CAE0064539.1"/>
    <property type="molecule type" value="Transcribed_RNA"/>
</dbReference>
<evidence type="ECO:0000256" key="1">
    <source>
        <dbReference type="ARBA" id="ARBA00004123"/>
    </source>
</evidence>
<dbReference type="Gene3D" id="1.25.40.800">
    <property type="match status" value="1"/>
</dbReference>
<evidence type="ECO:0000256" key="5">
    <source>
        <dbReference type="ARBA" id="ARBA00023242"/>
    </source>
</evidence>
<dbReference type="FunFam" id="1.25.40.180:FF:000012">
    <property type="entry name" value="Ccr4-Not transcription complex subunit"/>
    <property type="match status" value="1"/>
</dbReference>
<feature type="compositionally biased region" description="Basic and acidic residues" evidence="6">
    <location>
        <begin position="757"/>
        <end position="772"/>
    </location>
</feature>
<dbReference type="Pfam" id="PF04054">
    <property type="entry name" value="Not1"/>
    <property type="match status" value="1"/>
</dbReference>
<dbReference type="PANTHER" id="PTHR13162:SF8">
    <property type="entry name" value="CCR4-NOT TRANSCRIPTION COMPLEX SUBUNIT 1"/>
    <property type="match status" value="1"/>
</dbReference>
<proteinExistence type="predicted"/>
<evidence type="ECO:0000259" key="8">
    <source>
        <dbReference type="Pfam" id="PF04054"/>
    </source>
</evidence>
<evidence type="ECO:0000259" key="11">
    <source>
        <dbReference type="Pfam" id="PF16417"/>
    </source>
</evidence>
<dbReference type="InterPro" id="IPR032191">
    <property type="entry name" value="CNOT1_CAF1_bind"/>
</dbReference>
<evidence type="ECO:0000256" key="3">
    <source>
        <dbReference type="ARBA" id="ARBA00023015"/>
    </source>
</evidence>
<feature type="chain" id="PRO_5036212052" description="CCR4-NOT transcription complex subunit 1" evidence="7">
    <location>
        <begin position="16"/>
        <end position="2076"/>
    </location>
</feature>
<feature type="domain" description="CCR4-NOT transcription complex subunit 1 TTP binding" evidence="11">
    <location>
        <begin position="581"/>
        <end position="742"/>
    </location>
</feature>
<dbReference type="InterPro" id="IPR038535">
    <property type="entry name" value="CNOT1_TTP_bind_sf"/>
</dbReference>
<dbReference type="Pfam" id="PF25097">
    <property type="entry name" value="ARM_Cnot1"/>
    <property type="match status" value="1"/>
</dbReference>
<dbReference type="PANTHER" id="PTHR13162">
    <property type="entry name" value="CCR4-NOT TRANSCRIPTION COMPLEX"/>
    <property type="match status" value="1"/>
</dbReference>
<evidence type="ECO:0000313" key="14">
    <source>
        <dbReference type="EMBL" id="CAE0064539.1"/>
    </source>
</evidence>
<dbReference type="GO" id="GO:0060090">
    <property type="term" value="F:molecular adaptor activity"/>
    <property type="evidence" value="ECO:0007669"/>
    <property type="project" value="TreeGrafter"/>
</dbReference>
<keyword evidence="4" id="KW-0804">Transcription</keyword>
<accession>A0A7S3AB22</accession>
<dbReference type="InterPro" id="IPR040398">
    <property type="entry name" value="Not1"/>
</dbReference>
<feature type="compositionally biased region" description="Polar residues" evidence="6">
    <location>
        <begin position="17"/>
        <end position="29"/>
    </location>
</feature>
<reference evidence="15" key="1">
    <citation type="submission" date="2021-01" db="EMBL/GenBank/DDBJ databases">
        <authorList>
            <person name="Corre E."/>
            <person name="Pelletier E."/>
            <person name="Niang G."/>
            <person name="Scheremetjew M."/>
            <person name="Finn R."/>
            <person name="Kale V."/>
            <person name="Holt S."/>
            <person name="Cochrane G."/>
            <person name="Meng A."/>
            <person name="Brown T."/>
            <person name="Cohen L."/>
        </authorList>
    </citation>
    <scope>NUCLEOTIDE SEQUENCE</scope>
    <source>
        <strain evidence="15">CCMP 769</strain>
    </source>
</reference>
<feature type="signal peptide" evidence="7">
    <location>
        <begin position="1"/>
        <end position="15"/>
    </location>
</feature>
<evidence type="ECO:0000259" key="9">
    <source>
        <dbReference type="Pfam" id="PF12842"/>
    </source>
</evidence>
<dbReference type="EMBL" id="HBHW01042248">
    <property type="protein sequence ID" value="CAE0064540.1"/>
    <property type="molecule type" value="Transcribed_RNA"/>
</dbReference>
<evidence type="ECO:0000256" key="2">
    <source>
        <dbReference type="ARBA" id="ARBA00022491"/>
    </source>
</evidence>
<sequence>MVSLSLLVAAKTAAGTSLRSGQDVNSSTRRSAEGISLSRSEKVEGGRTDKASEEFSQPLSTNSKGLELGNKRLEAGSIFAKGIVGDNEVVQGFGLQPLERFNSILGRVESDPHVENPESNFYLRPEDIIRDLDCIMGNEIQLKQLLSRAQPLNEESIGKCLGTIALRLENKEGRSEADVLSRQGVYELLLSNVLFSNNSAALSEVDINKLPKFNVESFVKTIVELKPKLDWNEVVLGVDSDDILLDSSVGFDVISEAYGHATKKLIPARLLLGTWQNRRTQYALLSAAVKMEGRRLSWENLSTVVVDWKPPSTTDSSTVVKMWSTLPLVKSLIDLQTELGQAKKTEVRSYFEAAFQDCPEHICVAIASVTTKDPAFQKELLAQAIRGYLMTSPYHSLVLKKIWEVQPGFIFSALLLMWNKNDPSTLGKISDILKELKMLERFLNEIGNFALALDLAVLSAQREFLNLEKWLTDKIKKHGRSFVDACISYLDERTNTLQGDKLRTEEAIVFLKCLNTCMENRIIPRDRMNDLERLYKSYTERDNRRSPADLSIGMRADVTRPGAQLGPPTGVEAGFEPSNGQFFDTMIDEEANAYFSKVYAGSITIEEAVRLLLRFKSSHNAREVEIFNCMIHNLLDEYRFFPQYPLPELQTTGKLFGALVRHQVFSTFQSLRIALWCVQDALRKTPPGKLTMFGLYALEQFKNRLPEWPEYSKQLIQIENLRRRAPDLVTYIEEFLKNSETSQGVGSSSVPADPVEVDPKEAVADKPEEQKRTAPQAVVLAPVPEPDEGVKDRIHFIFNNLTAQNIDQKAKELKDAVPVQYYPYLTKYIVERRAAIEPNFHTLYVGLMESYNKKDSKLLPMVLAKSYDNVRALLASDKIRTNSAESSSERGALKNLGTWIGGLTLGRNKPILAKDVDLKELILEAYSGGMLIAAIPFTCKVLDACANSKIFRPPNPWVTAILGLLRELDLLPDLKMNLKFEIEVLCKNINVDLKDVKSSEVLKTRRQPQKVDNPDFTLKNAAQQTPPTSASPPAVDGRASPVPEMPAPLPSPTLSPQGTGARLAGMPDEGDALGGSSGAVIPARYVVVNPKLTLFQNYPRLKLLLPLAIDRAVRETTKPAVQRNCKIACITTMQLILKDFALENDINKIRKAAHQMVERLVGALALVTCKEPLRNSVSNHLKVLLTQSGVDQDSLEQTVNVVTAENLEVCCRIIEIAGMQRAAKEIDEMLASSFQQKRQNQQAQGTYGSYPETYTGSIPVYDDFVIPSPAAAFASGATSPPLPTANPPVARQPSPMSPLVGAKHIGKNFSMPTGPIGKAPNIQQPAASIQMAQPDASYSTLQVLERFNSIYPMLLSAIQINNPADPEMHRLWMKIPNWVQRAANVEEAAIAVAQKLFQRLFDRESNLHREIHVLLLGALKDICPRLSKDFVTWLAYSDEPRKYDRECAVALLKPKNLLSMPEYDSSLAEAIESGRDALALDFASYLVRRCMIEEALLAPPDLTNTLDALQKAGSRPDPPITSSAPEGLAALVDTARRQGIKPVLVISQVPSESWEQFMTVLDEWNVVFAKGVTTDHSNRSAFLQLRLGKLLESNEGNEKFYRLGMDIAMEKVARQLSIRDMDEGAESRSASAYSSVDSFCQLVSTMVVMGGNSSAALELVLSELCEKLKAAHSTSANVDTRPYFRFFNNLMIEFCGSGASSNELRSAEGNEVSVRIIFALALESVKPQVLPEFAFAWLELISSKEFLPKILESKESLWSIFEGLLVDLLSFLNPYLRGTTLTDSIRSLYEGTLRMMLVLIHDFPEFLCSYYLSFCDVIPSNCIQLRNLILSAVPRSMRLSDPFTHGLKVDKLPEMLIPPNVLSDYTAALNRSNLKNSLDQYLDMRAPPSILLDIHNRLQLPASEVSGAGTKYNIPAINALVFYVGQLAVGRPIDLQQGMWWGTPHTELLQHLISRLDSEGRYHVLNAIANQLRFPNYHTHYFNKVLLHVFAEAKQDIVQEQLTRVLVERCLANFPHPWGLLLTFIELIKNPRFNFWNHSFVRCAPEIERLFKNVAKSCIGNMNASPHDETGVSALG</sequence>
<dbReference type="Pfam" id="PF12842">
    <property type="entry name" value="DUF3819"/>
    <property type="match status" value="1"/>
</dbReference>
<evidence type="ECO:0000259" key="12">
    <source>
        <dbReference type="Pfam" id="PF16418"/>
    </source>
</evidence>